<reference evidence="2" key="1">
    <citation type="submission" date="2018-05" db="EMBL/GenBank/DDBJ databases">
        <authorList>
            <person name="Lanie J.A."/>
            <person name="Ng W.-L."/>
            <person name="Kazmierczak K.M."/>
            <person name="Andrzejewski T.M."/>
            <person name="Davidsen T.M."/>
            <person name="Wayne K.J."/>
            <person name="Tettelin H."/>
            <person name="Glass J.I."/>
            <person name="Rusch D."/>
            <person name="Podicherti R."/>
            <person name="Tsui H.-C.T."/>
            <person name="Winkler M.E."/>
        </authorList>
    </citation>
    <scope>NUCLEOTIDE SEQUENCE</scope>
</reference>
<sequence>IRGTAARSLGDESGSSFAAKRNHLRGVPHGIEFVLHRGGSHGAGDDLLYLLPSGRSNMRSTVARLDDPCLCPKLLPTRKRPALVLEHHDIGSHRDGNLLRFRDLPRPQHGELHLDIRRYVLGGSGFGGHPIANALGTSKPTQGQAGVLFLGFRHCMGGQAFRTYVTRLDGDGIRGTHDPAPAGGILGGNRRIGHEQRGGGSRRGDLLLGSPHFKFAPVGCFVRPPTLHRVSADLERFSALGLAGLFPCGRFSRRLHWGCLSRHRHGRVDYCMEPLGYEARSRRAGDRVHGHPRRLHGRARDACAVSWILGIGKGGICGRGVDIRRLHPDFVFHFRLCPSTPAFPPKRESGEKL</sequence>
<evidence type="ECO:0000256" key="1">
    <source>
        <dbReference type="SAM" id="MobiDB-lite"/>
    </source>
</evidence>
<dbReference type="AlphaFoldDB" id="A0A382LVG0"/>
<feature type="non-terminal residue" evidence="2">
    <location>
        <position position="1"/>
    </location>
</feature>
<organism evidence="2">
    <name type="scientific">marine metagenome</name>
    <dbReference type="NCBI Taxonomy" id="408172"/>
    <lineage>
        <taxon>unclassified sequences</taxon>
        <taxon>metagenomes</taxon>
        <taxon>ecological metagenomes</taxon>
    </lineage>
</organism>
<feature type="region of interest" description="Disordered" evidence="1">
    <location>
        <begin position="179"/>
        <end position="203"/>
    </location>
</feature>
<evidence type="ECO:0000313" key="2">
    <source>
        <dbReference type="EMBL" id="SVC40744.1"/>
    </source>
</evidence>
<proteinExistence type="predicted"/>
<feature type="compositionally biased region" description="Basic and acidic residues" evidence="1">
    <location>
        <begin position="192"/>
        <end position="203"/>
    </location>
</feature>
<protein>
    <submittedName>
        <fullName evidence="2">Uncharacterized protein</fullName>
    </submittedName>
</protein>
<name>A0A382LVG0_9ZZZZ</name>
<accession>A0A382LVG0</accession>
<dbReference type="EMBL" id="UINC01089551">
    <property type="protein sequence ID" value="SVC40744.1"/>
    <property type="molecule type" value="Genomic_DNA"/>
</dbReference>
<feature type="non-terminal residue" evidence="2">
    <location>
        <position position="353"/>
    </location>
</feature>
<gene>
    <name evidence="2" type="ORF">METZ01_LOCUS293598</name>
</gene>